<evidence type="ECO:0000313" key="39">
    <source>
        <dbReference type="Proteomes" id="UP000289738"/>
    </source>
</evidence>
<dbReference type="InterPro" id="IPR051716">
    <property type="entry name" value="Plant_RL_S/T_kinase"/>
</dbReference>
<proteinExistence type="inferred from homology"/>
<dbReference type="Gene3D" id="3.50.30.30">
    <property type="match status" value="1"/>
</dbReference>
<evidence type="ECO:0000256" key="16">
    <source>
        <dbReference type="ARBA" id="ARBA00022729"/>
    </source>
</evidence>
<accession>A0A444ZQI3</accession>
<evidence type="ECO:0000256" key="7">
    <source>
        <dbReference type="ARBA" id="ARBA00022475"/>
    </source>
</evidence>
<dbReference type="FunFam" id="1.10.510.10:FF:000445">
    <property type="entry name" value="MDIS1-interacting receptor like kinase 2"/>
    <property type="match status" value="1"/>
</dbReference>
<evidence type="ECO:0000256" key="21">
    <source>
        <dbReference type="ARBA" id="ARBA00022821"/>
    </source>
</evidence>
<keyword evidence="20 33" id="KW-0378">Hydrolase</keyword>
<dbReference type="CDD" id="cd02120">
    <property type="entry name" value="PA_subtilisin_like"/>
    <property type="match status" value="1"/>
</dbReference>
<feature type="transmembrane region" description="Helical" evidence="35">
    <location>
        <begin position="704"/>
        <end position="730"/>
    </location>
</feature>
<evidence type="ECO:0000256" key="15">
    <source>
        <dbReference type="ARBA" id="ARBA00022692"/>
    </source>
</evidence>
<feature type="chain" id="PRO_5019207216" description="non-specific serine/threonine protein kinase" evidence="36">
    <location>
        <begin position="26"/>
        <end position="1773"/>
    </location>
</feature>
<feature type="domain" description="Protein kinase" evidence="37">
    <location>
        <begin position="771"/>
        <end position="1049"/>
    </location>
</feature>
<evidence type="ECO:0000313" key="38">
    <source>
        <dbReference type="EMBL" id="RYR16446.1"/>
    </source>
</evidence>
<keyword evidence="23" id="KW-0067">ATP-binding</keyword>
<dbReference type="SMART" id="SM00369">
    <property type="entry name" value="LRR_TYP"/>
    <property type="match status" value="8"/>
</dbReference>
<dbReference type="FunFam" id="3.80.10.10:FF:000177">
    <property type="entry name" value="Leucine-rich repeat receptor-like serine/threonine-protein kinase At1g17230"/>
    <property type="match status" value="1"/>
</dbReference>
<evidence type="ECO:0000256" key="33">
    <source>
        <dbReference type="PROSITE-ProRule" id="PRU01240"/>
    </source>
</evidence>
<dbReference type="GO" id="GO:0009610">
    <property type="term" value="P:response to symbiotic fungus"/>
    <property type="evidence" value="ECO:0007669"/>
    <property type="project" value="UniProtKB-ARBA"/>
</dbReference>
<dbReference type="FunFam" id="3.80.10.10:FF:000383">
    <property type="entry name" value="Leucine-rich repeat receptor protein kinase EMS1"/>
    <property type="match status" value="1"/>
</dbReference>
<keyword evidence="26" id="KW-1015">Disulfide bond</keyword>
<dbReference type="GO" id="GO:0005886">
    <property type="term" value="C:plasma membrane"/>
    <property type="evidence" value="ECO:0007669"/>
    <property type="project" value="UniProtKB-SubCell"/>
</dbReference>
<evidence type="ECO:0000256" key="11">
    <source>
        <dbReference type="ARBA" id="ARBA00022553"/>
    </source>
</evidence>
<dbReference type="FunFam" id="3.40.50.200:FF:000006">
    <property type="entry name" value="Subtilisin-like protease SBT1.5"/>
    <property type="match status" value="1"/>
</dbReference>
<comment type="similarity">
    <text evidence="5 33">Belongs to the peptidase S8 family.</text>
</comment>
<feature type="active site" description="Charge relay system" evidence="32 33">
    <location>
        <position position="1560"/>
    </location>
</feature>
<evidence type="ECO:0000256" key="8">
    <source>
        <dbReference type="ARBA" id="ARBA00022512"/>
    </source>
</evidence>
<dbReference type="Gene3D" id="2.60.40.2310">
    <property type="match status" value="1"/>
</dbReference>
<evidence type="ECO:0000256" key="6">
    <source>
        <dbReference type="ARBA" id="ARBA00012513"/>
    </source>
</evidence>
<dbReference type="SUPFAM" id="SSF52058">
    <property type="entry name" value="L domain-like"/>
    <property type="match status" value="2"/>
</dbReference>
<dbReference type="Gene3D" id="3.80.10.10">
    <property type="entry name" value="Ribonuclease Inhibitor"/>
    <property type="match status" value="4"/>
</dbReference>
<dbReference type="InterPro" id="IPR015500">
    <property type="entry name" value="Peptidase_S8_subtilisin-rel"/>
</dbReference>
<keyword evidence="16 36" id="KW-0732">Signal</keyword>
<evidence type="ECO:0000256" key="20">
    <source>
        <dbReference type="ARBA" id="ARBA00022801"/>
    </source>
</evidence>
<evidence type="ECO:0000256" key="4">
    <source>
        <dbReference type="ARBA" id="ARBA00004479"/>
    </source>
</evidence>
<evidence type="ECO:0000259" key="37">
    <source>
        <dbReference type="PROSITE" id="PS50011"/>
    </source>
</evidence>
<keyword evidence="11" id="KW-0597">Phosphoprotein</keyword>
<protein>
    <recommendedName>
        <fullName evidence="6">non-specific serine/threonine protein kinase</fullName>
        <ecNumber evidence="6">2.7.11.1</ecNumber>
    </recommendedName>
</protein>
<keyword evidence="8" id="KW-0134">Cell wall</keyword>
<feature type="active site" description="Charge relay system" evidence="32 33">
    <location>
        <position position="1119"/>
    </location>
</feature>
<dbReference type="InterPro" id="IPR041469">
    <property type="entry name" value="Subtilisin-like_FN3"/>
</dbReference>
<dbReference type="EC" id="2.7.11.1" evidence="6"/>
<feature type="region of interest" description="Disordered" evidence="34">
    <location>
        <begin position="1443"/>
        <end position="1467"/>
    </location>
</feature>
<evidence type="ECO:0000256" key="5">
    <source>
        <dbReference type="ARBA" id="ARBA00011073"/>
    </source>
</evidence>
<sequence>MPPMSQQPVFIFLCVLIVKLSWVASEKSEANALLKWKASLENQSQVALSSWKNGTTPCRWTGIQCDRSNSITAINLENYLLKGTLHALDFSSLPNLLTFNIYNNFFHGTIPPQIGNMSKINRLNFSLNPFDGSIPQEMWTLRSIRWLDLSFCNYLTGPIPSSIANLTNLSYLDLGGNNLSCPIPPTIGKLNNLAFFSIESSNIRGSIPHEIGMLSNLEYLDFIGNNLTGNIPSTIANMSKLNQLLLSNNTLSGPIPPFLWNMSNLTLLWLNSNNFSGTIPTSVGNLANLASFNVEMNQLSGFIPSTIGNMTNLVEITLDFNNFEGHIPASVGNLINLETLSLQENLLSGTIPDTIGNLKRLSMLQLSSNMLRGNIPQAVNNLTNMNGFFVDDNYLIGHLPPQICLGGSLASFIAQNNRFTGPVPSSLKNCSSIVYITLQDNHLEGDISQDFGVYPNLNYIDLSNNKFHGQISSNWGKCNSLEVLIIAKNNISGGISPQITEATKLGRLHLFSNQLTGNIPKELGNMTNLFELRIDNNHLSGNIPPEIGLLQGLSHLNLAGNELSGNIPRQVVQLSNLLELNLSNNKLEGSIPSDFKSLETLNSLDLSGNLLNGTIPRVLGELKNLQWLSLSRNNLSGTIPSSFNGMSSLTFVNISYNQLDGPLPNNRAFLHASIESLKNNKGLCGNVTGLVPCPGSPSGKSHKVMSLVLLLIFGVLALALCVIGVSVYILCRKARKKEAPAKEMQPEEQFSIWSHDGKMSFETIIKATNNFDDKYLIGIGGQGSVYKAELPSMVVAVKKLHMESDAEDKLNWKAFENEIQALTEIRHRNIIKLYGFCQHSRFFFLVYKYLEGGSLNHVLGDEKLATAFDWERRVNVVKGVANALSYMHHGCNPPIVHRDISSKNILLDSDYEAHVSDFGTAKFLQPGSNWTTHAIVTYGYGAPELVQTMEVTEKCDVYSFGVLCFEILMGKHPADMINSLLSPSTASITYNLLLVDVIDQRPPHPEKSVVGEIMLITKWALECLSQSPQFRPSMHQVSKELMMGKSPFSDDHFPMIRLGQLNEELLESPLPNVVSVFLSKEHKLQTTRSWDFLGLRRDAKNTAWQKGRFGENTIIANIDTGVWPESKSFRDRGYGPIPSKWRGGKACQLDRVHGSPKNLCNRKLIGARFFSDVFEAANGKVNPNERTARDLQGHGTHTLSTAGGDFVPGAHVFAVGNGTAKGGSPKARVVAYKVCWSRTDENSCNEGDIMSAIDQAINDGVDIINLSVGGRRGVTAEDILTDGVSLGAFHAMSNNILCVASAGNDGPYPGTVVNGAPWIFTIGASTIDRDFTSTITFSDGRKILGGSLSVTLRPDEAFDFILATDGKLANATIKDAQFCKPGTLDPAKVKGKVVNCIRKDNIKSVVEGLEAKSAGALAMSLQNQKQQGKTLTDEAHMVPSVSYHGQPAQKKNLGSQPPKSLHPPPKVQNTYYDVITATAPPTPSLTVKLSPAKTVIGTKPAPVMASYSSRGPNKIQPSILKPDIIAPGVNILAAYSLGTSPTTLLQDPRRFEFNVLQGTSMSSPHVSGIAGLLKTLHPTWSPAAIKSAIMTTATTRDNTNRPIQDAFDDKLAGPFDYGSGHVQPDLAIEPGLVYDIGLKDYLTFLCASGYNQQLISALNYNSTFVCRGSHSVNDLNYPSITLPNLGLDPVTVKRTLTNVGPPGTYNATAKVDGSEVTVVPNSLTFTKMYEKKTFKVIVQTSSVIQRYKYQFGALVWSDGKHIVRSPITVRRRN</sequence>
<dbReference type="FunFam" id="3.80.10.10:FF:000299">
    <property type="entry name" value="Piriformospora indica-insensitive protein 2"/>
    <property type="match status" value="1"/>
</dbReference>
<dbReference type="InterPro" id="IPR003591">
    <property type="entry name" value="Leu-rich_rpt_typical-subtyp"/>
</dbReference>
<dbReference type="GO" id="GO:0005524">
    <property type="term" value="F:ATP binding"/>
    <property type="evidence" value="ECO:0007669"/>
    <property type="project" value="UniProtKB-KW"/>
</dbReference>
<keyword evidence="12" id="KW-0433">Leucine-rich repeat</keyword>
<dbReference type="Pfam" id="PF00560">
    <property type="entry name" value="LRR_1"/>
    <property type="match status" value="7"/>
</dbReference>
<evidence type="ECO:0000256" key="14">
    <source>
        <dbReference type="ARBA" id="ARBA00022679"/>
    </source>
</evidence>
<evidence type="ECO:0000256" key="34">
    <source>
        <dbReference type="SAM" id="MobiDB-lite"/>
    </source>
</evidence>
<dbReference type="EMBL" id="SDMP01000014">
    <property type="protein sequence ID" value="RYR16446.1"/>
    <property type="molecule type" value="Genomic_DNA"/>
</dbReference>
<dbReference type="PRINTS" id="PR00723">
    <property type="entry name" value="SUBTILISIN"/>
</dbReference>
<evidence type="ECO:0000256" key="36">
    <source>
        <dbReference type="SAM" id="SignalP"/>
    </source>
</evidence>
<name>A0A444ZQI3_ARAHY</name>
<evidence type="ECO:0000256" key="2">
    <source>
        <dbReference type="ARBA" id="ARBA00004191"/>
    </source>
</evidence>
<evidence type="ECO:0000256" key="32">
    <source>
        <dbReference type="PIRSR" id="PIRSR615500-1"/>
    </source>
</evidence>
<comment type="subcellular location">
    <subcellularLocation>
        <location evidence="3">Cell membrane</location>
    </subcellularLocation>
    <subcellularLocation>
        <location evidence="1">Membrane</location>
        <topology evidence="1">Peripheral membrane protein</topology>
    </subcellularLocation>
    <subcellularLocation>
        <location evidence="4">Membrane</location>
        <topology evidence="4">Single-pass type I membrane protein</topology>
    </subcellularLocation>
    <subcellularLocation>
        <location evidence="2">Secreted</location>
        <location evidence="2">Cell wall</location>
    </subcellularLocation>
</comment>
<evidence type="ECO:0000256" key="23">
    <source>
        <dbReference type="ARBA" id="ARBA00022840"/>
    </source>
</evidence>
<keyword evidence="9" id="KW-0964">Secreted</keyword>
<keyword evidence="10" id="KW-0723">Serine/threonine-protein kinase</keyword>
<keyword evidence="28" id="KW-0325">Glycoprotein</keyword>
<dbReference type="SUPFAM" id="SSF52743">
    <property type="entry name" value="Subtilisin-like"/>
    <property type="match status" value="1"/>
</dbReference>
<dbReference type="GO" id="GO:0006952">
    <property type="term" value="P:defense response"/>
    <property type="evidence" value="ECO:0007669"/>
    <property type="project" value="UniProtKB-KW"/>
</dbReference>
<evidence type="ECO:0000256" key="31">
    <source>
        <dbReference type="ARBA" id="ARBA00048679"/>
    </source>
</evidence>
<keyword evidence="22 33" id="KW-0720">Serine protease</keyword>
<evidence type="ECO:0000256" key="10">
    <source>
        <dbReference type="ARBA" id="ARBA00022527"/>
    </source>
</evidence>
<dbReference type="PANTHER" id="PTHR48053:SF42">
    <property type="entry name" value="LRR RECEPTOR-LIKE KINASE"/>
    <property type="match status" value="1"/>
</dbReference>
<evidence type="ECO:0000256" key="18">
    <source>
        <dbReference type="ARBA" id="ARBA00022741"/>
    </source>
</evidence>
<dbReference type="GO" id="GO:0006508">
    <property type="term" value="P:proteolysis"/>
    <property type="evidence" value="ECO:0007669"/>
    <property type="project" value="UniProtKB-KW"/>
</dbReference>
<evidence type="ECO:0000256" key="12">
    <source>
        <dbReference type="ARBA" id="ARBA00022614"/>
    </source>
</evidence>
<evidence type="ECO:0000256" key="27">
    <source>
        <dbReference type="ARBA" id="ARBA00023170"/>
    </source>
</evidence>
<dbReference type="PROSITE" id="PS00138">
    <property type="entry name" value="SUBTILASE_SER"/>
    <property type="match status" value="1"/>
</dbReference>
<dbReference type="InterPro" id="IPR001611">
    <property type="entry name" value="Leu-rich_rpt"/>
</dbReference>
<keyword evidence="7" id="KW-1003">Cell membrane</keyword>
<dbReference type="Pfam" id="PF00082">
    <property type="entry name" value="Peptidase_S8"/>
    <property type="match status" value="1"/>
</dbReference>
<dbReference type="Gene3D" id="1.10.510.10">
    <property type="entry name" value="Transferase(Phosphotransferase) domain 1"/>
    <property type="match status" value="1"/>
</dbReference>
<gene>
    <name evidence="38" type="ORF">Ahy_B04g073476</name>
</gene>
<dbReference type="InterPro" id="IPR011009">
    <property type="entry name" value="Kinase-like_dom_sf"/>
</dbReference>
<feature type="active site" description="Charge relay system" evidence="32 33">
    <location>
        <position position="1194"/>
    </location>
</feature>
<keyword evidence="13 33" id="KW-0645">Protease</keyword>
<dbReference type="PANTHER" id="PTHR48053">
    <property type="entry name" value="LEUCINE RICH REPEAT FAMILY PROTEIN, EXPRESSED"/>
    <property type="match status" value="1"/>
</dbReference>
<dbReference type="STRING" id="3818.A0A444ZQI3"/>
<dbReference type="GO" id="GO:0004674">
    <property type="term" value="F:protein serine/threonine kinase activity"/>
    <property type="evidence" value="ECO:0007669"/>
    <property type="project" value="UniProtKB-KW"/>
</dbReference>
<feature type="signal peptide" evidence="36">
    <location>
        <begin position="1"/>
        <end position="25"/>
    </location>
</feature>
<dbReference type="FunFam" id="3.80.10.10:FF:000400">
    <property type="entry name" value="Nuclear pore complex protein NUP107"/>
    <property type="match status" value="1"/>
</dbReference>
<keyword evidence="14" id="KW-0808">Transferase</keyword>
<dbReference type="CDD" id="cd04852">
    <property type="entry name" value="Peptidases_S8_3"/>
    <property type="match status" value="1"/>
</dbReference>
<reference evidence="38 39" key="1">
    <citation type="submission" date="2019-01" db="EMBL/GenBank/DDBJ databases">
        <title>Sequencing of cultivated peanut Arachis hypogaea provides insights into genome evolution and oil improvement.</title>
        <authorList>
            <person name="Chen X."/>
        </authorList>
    </citation>
    <scope>NUCLEOTIDE SEQUENCE [LARGE SCALE GENOMIC DNA]</scope>
    <source>
        <strain evidence="39">cv. Fuhuasheng</strain>
        <tissue evidence="38">Leaves</tissue>
    </source>
</reference>
<evidence type="ECO:0000256" key="29">
    <source>
        <dbReference type="ARBA" id="ARBA00038043"/>
    </source>
</evidence>
<organism evidence="38 39">
    <name type="scientific">Arachis hypogaea</name>
    <name type="common">Peanut</name>
    <dbReference type="NCBI Taxonomy" id="3818"/>
    <lineage>
        <taxon>Eukaryota</taxon>
        <taxon>Viridiplantae</taxon>
        <taxon>Streptophyta</taxon>
        <taxon>Embryophyta</taxon>
        <taxon>Tracheophyta</taxon>
        <taxon>Spermatophyta</taxon>
        <taxon>Magnoliopsida</taxon>
        <taxon>eudicotyledons</taxon>
        <taxon>Gunneridae</taxon>
        <taxon>Pentapetalae</taxon>
        <taxon>rosids</taxon>
        <taxon>fabids</taxon>
        <taxon>Fabales</taxon>
        <taxon>Fabaceae</taxon>
        <taxon>Papilionoideae</taxon>
        <taxon>50 kb inversion clade</taxon>
        <taxon>dalbergioids sensu lato</taxon>
        <taxon>Dalbergieae</taxon>
        <taxon>Pterocarpus clade</taxon>
        <taxon>Arachis</taxon>
    </lineage>
</organism>
<keyword evidence="27" id="KW-0675">Receptor</keyword>
<keyword evidence="17" id="KW-0677">Repeat</keyword>
<comment type="caution">
    <text evidence="38">The sequence shown here is derived from an EMBL/GenBank/DDBJ whole genome shotgun (WGS) entry which is preliminary data.</text>
</comment>
<dbReference type="InterPro" id="IPR000209">
    <property type="entry name" value="Peptidase_S8/S53_dom"/>
</dbReference>
<dbReference type="Gene3D" id="3.30.200.20">
    <property type="entry name" value="Phosphorylase Kinase, domain 1"/>
    <property type="match status" value="1"/>
</dbReference>
<dbReference type="Pfam" id="PF08263">
    <property type="entry name" value="LRRNT_2"/>
    <property type="match status" value="1"/>
</dbReference>
<dbReference type="InterPro" id="IPR013210">
    <property type="entry name" value="LRR_N_plant-typ"/>
</dbReference>
<dbReference type="InterPro" id="IPR034197">
    <property type="entry name" value="Peptidases_S8_3"/>
</dbReference>
<keyword evidence="18" id="KW-0547">Nucleotide-binding</keyword>
<evidence type="ECO:0000256" key="25">
    <source>
        <dbReference type="ARBA" id="ARBA00023136"/>
    </source>
</evidence>
<dbReference type="SUPFAM" id="SSF56112">
    <property type="entry name" value="Protein kinase-like (PK-like)"/>
    <property type="match status" value="1"/>
</dbReference>
<comment type="similarity">
    <text evidence="29">Belongs to the polygalacturonase-inhibiting protein family.</text>
</comment>
<evidence type="ECO:0000256" key="9">
    <source>
        <dbReference type="ARBA" id="ARBA00022525"/>
    </source>
</evidence>
<evidence type="ECO:0000256" key="1">
    <source>
        <dbReference type="ARBA" id="ARBA00004170"/>
    </source>
</evidence>
<dbReference type="GO" id="GO:0004252">
    <property type="term" value="F:serine-type endopeptidase activity"/>
    <property type="evidence" value="ECO:0007669"/>
    <property type="project" value="UniProtKB-UniRule"/>
</dbReference>
<dbReference type="GO" id="GO:0009609">
    <property type="term" value="P:response to symbiotic bacterium"/>
    <property type="evidence" value="ECO:0007669"/>
    <property type="project" value="UniProtKB-ARBA"/>
</dbReference>
<dbReference type="InterPro" id="IPR000719">
    <property type="entry name" value="Prot_kinase_dom"/>
</dbReference>
<dbReference type="InterPro" id="IPR023828">
    <property type="entry name" value="Peptidase_S8_Ser-AS"/>
</dbReference>
<dbReference type="Pfam" id="PF13855">
    <property type="entry name" value="LRR_8"/>
    <property type="match status" value="2"/>
</dbReference>
<keyword evidence="15 35" id="KW-0812">Transmembrane</keyword>
<evidence type="ECO:0000256" key="28">
    <source>
        <dbReference type="ARBA" id="ARBA00023180"/>
    </source>
</evidence>
<evidence type="ECO:0000256" key="30">
    <source>
        <dbReference type="ARBA" id="ARBA00047899"/>
    </source>
</evidence>
<dbReference type="InterPro" id="IPR036852">
    <property type="entry name" value="Peptidase_S8/S53_dom_sf"/>
</dbReference>
<evidence type="ECO:0000256" key="19">
    <source>
        <dbReference type="ARBA" id="ARBA00022777"/>
    </source>
</evidence>
<comment type="catalytic activity">
    <reaction evidence="31">
        <text>L-seryl-[protein] + ATP = O-phospho-L-seryl-[protein] + ADP + H(+)</text>
        <dbReference type="Rhea" id="RHEA:17989"/>
        <dbReference type="Rhea" id="RHEA-COMP:9863"/>
        <dbReference type="Rhea" id="RHEA-COMP:11604"/>
        <dbReference type="ChEBI" id="CHEBI:15378"/>
        <dbReference type="ChEBI" id="CHEBI:29999"/>
        <dbReference type="ChEBI" id="CHEBI:30616"/>
        <dbReference type="ChEBI" id="CHEBI:83421"/>
        <dbReference type="ChEBI" id="CHEBI:456216"/>
        <dbReference type="EC" id="2.7.11.1"/>
    </reaction>
</comment>
<comment type="catalytic activity">
    <reaction evidence="30">
        <text>L-threonyl-[protein] + ATP = O-phospho-L-threonyl-[protein] + ADP + H(+)</text>
        <dbReference type="Rhea" id="RHEA:46608"/>
        <dbReference type="Rhea" id="RHEA-COMP:11060"/>
        <dbReference type="Rhea" id="RHEA-COMP:11605"/>
        <dbReference type="ChEBI" id="CHEBI:15378"/>
        <dbReference type="ChEBI" id="CHEBI:30013"/>
        <dbReference type="ChEBI" id="CHEBI:30616"/>
        <dbReference type="ChEBI" id="CHEBI:61977"/>
        <dbReference type="ChEBI" id="CHEBI:456216"/>
        <dbReference type="EC" id="2.7.11.1"/>
    </reaction>
</comment>
<evidence type="ECO:0000256" key="13">
    <source>
        <dbReference type="ARBA" id="ARBA00022670"/>
    </source>
</evidence>
<dbReference type="Gene3D" id="3.40.50.200">
    <property type="entry name" value="Peptidase S8/S53 domain"/>
    <property type="match status" value="1"/>
</dbReference>
<keyword evidence="39" id="KW-1185">Reference proteome</keyword>
<keyword evidence="24 35" id="KW-1133">Transmembrane helix</keyword>
<keyword evidence="25 35" id="KW-0472">Membrane</keyword>
<dbReference type="InterPro" id="IPR008266">
    <property type="entry name" value="Tyr_kinase_AS"/>
</dbReference>
<dbReference type="InterPro" id="IPR032675">
    <property type="entry name" value="LRR_dom_sf"/>
</dbReference>
<dbReference type="PROSITE" id="PS00109">
    <property type="entry name" value="PROTEIN_KINASE_TYR"/>
    <property type="match status" value="1"/>
</dbReference>
<dbReference type="FunFam" id="3.30.200.20:FF:000309">
    <property type="entry name" value="Leucine-rich repeat receptor protein kinase MSP1"/>
    <property type="match status" value="1"/>
</dbReference>
<keyword evidence="21" id="KW-0611">Plant defense</keyword>
<dbReference type="PROSITE" id="PS50011">
    <property type="entry name" value="PROTEIN_KINASE_DOM"/>
    <property type="match status" value="1"/>
</dbReference>
<dbReference type="Proteomes" id="UP000289738">
    <property type="component" value="Chromosome B04"/>
</dbReference>
<evidence type="ECO:0000256" key="35">
    <source>
        <dbReference type="SAM" id="Phobius"/>
    </source>
</evidence>
<dbReference type="Pfam" id="PF17766">
    <property type="entry name" value="fn3_6"/>
    <property type="match status" value="1"/>
</dbReference>
<evidence type="ECO:0000256" key="26">
    <source>
        <dbReference type="ARBA" id="ARBA00023157"/>
    </source>
</evidence>
<keyword evidence="19" id="KW-0418">Kinase</keyword>
<dbReference type="PROSITE" id="PS51892">
    <property type="entry name" value="SUBTILASE"/>
    <property type="match status" value="1"/>
</dbReference>
<evidence type="ECO:0000256" key="22">
    <source>
        <dbReference type="ARBA" id="ARBA00022825"/>
    </source>
</evidence>
<dbReference type="Pfam" id="PF00069">
    <property type="entry name" value="Pkinase"/>
    <property type="match status" value="1"/>
</dbReference>
<evidence type="ECO:0000256" key="3">
    <source>
        <dbReference type="ARBA" id="ARBA00004236"/>
    </source>
</evidence>
<dbReference type="PROSITE" id="PS51450">
    <property type="entry name" value="LRR"/>
    <property type="match status" value="1"/>
</dbReference>
<evidence type="ECO:0000256" key="24">
    <source>
        <dbReference type="ARBA" id="ARBA00022989"/>
    </source>
</evidence>
<evidence type="ECO:0000256" key="17">
    <source>
        <dbReference type="ARBA" id="ARBA00022737"/>
    </source>
</evidence>